<comment type="caution">
    <text evidence="4">The sequence shown here is derived from an EMBL/GenBank/DDBJ whole genome shotgun (WGS) entry which is preliminary data.</text>
</comment>
<name>A0A432YYJ5_9GAMM</name>
<dbReference type="Pfam" id="PF01636">
    <property type="entry name" value="APH"/>
    <property type="match status" value="1"/>
</dbReference>
<dbReference type="GO" id="GO:0005524">
    <property type="term" value="F:ATP binding"/>
    <property type="evidence" value="ECO:0007669"/>
    <property type="project" value="UniProtKB-KW"/>
</dbReference>
<dbReference type="Gene3D" id="3.90.1200.10">
    <property type="match status" value="1"/>
</dbReference>
<dbReference type="InterPro" id="IPR002575">
    <property type="entry name" value="Aminoglycoside_PTrfase"/>
</dbReference>
<keyword evidence="4" id="KW-0418">Kinase</keyword>
<evidence type="ECO:0000256" key="2">
    <source>
        <dbReference type="ARBA" id="ARBA00022840"/>
    </source>
</evidence>
<reference evidence="5" key="1">
    <citation type="journal article" date="2018" name="Front. Microbiol.">
        <title>Genome-Based Analysis Reveals the Taxonomy and Diversity of the Family Idiomarinaceae.</title>
        <authorList>
            <person name="Liu Y."/>
            <person name="Lai Q."/>
            <person name="Shao Z."/>
        </authorList>
    </citation>
    <scope>NUCLEOTIDE SEQUENCE [LARGE SCALE GENOMIC DNA]</scope>
    <source>
        <strain evidence="5">R22</strain>
    </source>
</reference>
<dbReference type="PANTHER" id="PTHR33540">
    <property type="entry name" value="TRNA THREONYLCARBAMOYLADENOSINE BIOSYNTHESIS PROTEIN TSAE"/>
    <property type="match status" value="1"/>
</dbReference>
<sequence length="334" mass="38565">MEDKREVALQAWCEAQTGVPQPTLEVVSGDASFRRYFRATNGKNSLIAVDCPPEKEPMKPFLAVADAYADAEVIVPEVIAADLEQGFMLQSDFGQILLLSKLHPRNVRQYYQQALTALPNIMSVRRTEQGELPAFDKALLERELSLFKDWLLQTHLALDWNDEDERIWEKFSQQLINNALEQPQVGVHRDFHSRNLMLLDDDRIGVIDFQDAVLGPVTYDAVSLLRDCYIEWPDDLVNELSQGLRQQLIESDQLAAQIEPQQWQHWFDWMGLQRHTKAAGIFARLAHRDHKPGYLQDVPRTLGYLQRVSANYPQLADYNQWLEQRVVPAWKETL</sequence>
<dbReference type="Proteomes" id="UP000288058">
    <property type="component" value="Unassembled WGS sequence"/>
</dbReference>
<organism evidence="4 5">
    <name type="scientific">Idiomarina ramblicola</name>
    <dbReference type="NCBI Taxonomy" id="263724"/>
    <lineage>
        <taxon>Bacteria</taxon>
        <taxon>Pseudomonadati</taxon>
        <taxon>Pseudomonadota</taxon>
        <taxon>Gammaproteobacteria</taxon>
        <taxon>Alteromonadales</taxon>
        <taxon>Idiomarinaceae</taxon>
        <taxon>Idiomarina</taxon>
    </lineage>
</organism>
<dbReference type="AlphaFoldDB" id="A0A432YYJ5"/>
<dbReference type="InterPro" id="IPR011009">
    <property type="entry name" value="Kinase-like_dom_sf"/>
</dbReference>
<dbReference type="GO" id="GO:0004674">
    <property type="term" value="F:protein serine/threonine kinase activity"/>
    <property type="evidence" value="ECO:0007669"/>
    <property type="project" value="UniProtKB-KW"/>
</dbReference>
<evidence type="ECO:0000256" key="1">
    <source>
        <dbReference type="ARBA" id="ARBA00022741"/>
    </source>
</evidence>
<dbReference type="Gene3D" id="3.30.200.20">
    <property type="entry name" value="Phosphorylase Kinase, domain 1"/>
    <property type="match status" value="1"/>
</dbReference>
<evidence type="ECO:0000259" key="3">
    <source>
        <dbReference type="Pfam" id="PF01636"/>
    </source>
</evidence>
<dbReference type="RefSeq" id="WP_126782279.1">
    <property type="nucleotide sequence ID" value="NZ_PIQC01000006.1"/>
</dbReference>
<keyword evidence="5" id="KW-1185">Reference proteome</keyword>
<keyword evidence="4" id="KW-0808">Transferase</keyword>
<keyword evidence="1" id="KW-0547">Nucleotide-binding</keyword>
<accession>A0A432YYJ5</accession>
<evidence type="ECO:0000313" key="5">
    <source>
        <dbReference type="Proteomes" id="UP000288058"/>
    </source>
</evidence>
<gene>
    <name evidence="4" type="ORF">CWI78_08815</name>
</gene>
<dbReference type="OrthoDB" id="9809275at2"/>
<protein>
    <submittedName>
        <fullName evidence="4">Serine/threonine protein kinase</fullName>
    </submittedName>
</protein>
<dbReference type="EMBL" id="PIQC01000006">
    <property type="protein sequence ID" value="RUO68474.1"/>
    <property type="molecule type" value="Genomic_DNA"/>
</dbReference>
<evidence type="ECO:0000313" key="4">
    <source>
        <dbReference type="EMBL" id="RUO68474.1"/>
    </source>
</evidence>
<dbReference type="PANTHER" id="PTHR33540:SF1">
    <property type="entry name" value="N-ACETYLMURAMATE_N-ACETYLGLUCOSAMINE KINASE"/>
    <property type="match status" value="1"/>
</dbReference>
<proteinExistence type="predicted"/>
<keyword evidence="4" id="KW-0723">Serine/threonine-protein kinase</keyword>
<keyword evidence="2" id="KW-0067">ATP-binding</keyword>
<feature type="domain" description="Aminoglycoside phosphotransferase" evidence="3">
    <location>
        <begin position="24"/>
        <end position="244"/>
    </location>
</feature>
<dbReference type="SUPFAM" id="SSF56112">
    <property type="entry name" value="Protein kinase-like (PK-like)"/>
    <property type="match status" value="1"/>
</dbReference>